<dbReference type="GO" id="GO:0045259">
    <property type="term" value="C:proton-transporting ATP synthase complex"/>
    <property type="evidence" value="ECO:0007669"/>
    <property type="project" value="UniProtKB-KW"/>
</dbReference>
<evidence type="ECO:0000256" key="7">
    <source>
        <dbReference type="HAMAP-Rule" id="MF_01416"/>
    </source>
</evidence>
<comment type="caution">
    <text evidence="9">The sequence shown here is derived from an EMBL/GenBank/DDBJ whole genome shotgun (WGS) entry which is preliminary data.</text>
</comment>
<keyword evidence="5 7" id="KW-0472">Membrane</keyword>
<keyword evidence="7" id="KW-1003">Cell membrane</keyword>
<comment type="subcellular location">
    <subcellularLocation>
        <location evidence="7">Cell membrane</location>
        <topology evidence="7">Peripheral membrane protein</topology>
    </subcellularLocation>
    <subcellularLocation>
        <location evidence="1">Membrane</location>
    </subcellularLocation>
</comment>
<name>A0A4R1MDH8_9FIRM</name>
<keyword evidence="7" id="KW-0139">CF(1)</keyword>
<evidence type="ECO:0000256" key="5">
    <source>
        <dbReference type="ARBA" id="ARBA00023136"/>
    </source>
</evidence>
<keyword evidence="4 7" id="KW-0406">Ion transport</keyword>
<dbReference type="HAMAP" id="MF_01416">
    <property type="entry name" value="ATP_synth_delta_bact"/>
    <property type="match status" value="1"/>
</dbReference>
<keyword evidence="3 7" id="KW-0375">Hydrogen ion transport</keyword>
<dbReference type="InterPro" id="IPR026015">
    <property type="entry name" value="ATP_synth_OSCP/delta_N_sf"/>
</dbReference>
<dbReference type="NCBIfam" id="TIGR01145">
    <property type="entry name" value="ATP_synt_delta"/>
    <property type="match status" value="1"/>
</dbReference>
<gene>
    <name evidence="7" type="primary">atpH</name>
    <name evidence="9" type="ORF">EDC19_2747</name>
</gene>
<dbReference type="AlphaFoldDB" id="A0A4R1MDH8"/>
<feature type="coiled-coil region" evidence="8">
    <location>
        <begin position="9"/>
        <end position="36"/>
    </location>
</feature>
<evidence type="ECO:0000256" key="2">
    <source>
        <dbReference type="ARBA" id="ARBA00022448"/>
    </source>
</evidence>
<dbReference type="Gene3D" id="1.10.520.20">
    <property type="entry name" value="N-terminal domain of the delta subunit of the F1F0-ATP synthase"/>
    <property type="match status" value="1"/>
</dbReference>
<evidence type="ECO:0000313" key="10">
    <source>
        <dbReference type="Proteomes" id="UP000294545"/>
    </source>
</evidence>
<dbReference type="GO" id="GO:0005886">
    <property type="term" value="C:plasma membrane"/>
    <property type="evidence" value="ECO:0007669"/>
    <property type="project" value="UniProtKB-SubCell"/>
</dbReference>
<evidence type="ECO:0000256" key="6">
    <source>
        <dbReference type="ARBA" id="ARBA00023310"/>
    </source>
</evidence>
<organism evidence="9 10">
    <name type="scientific">Natranaerovirga hydrolytica</name>
    <dbReference type="NCBI Taxonomy" id="680378"/>
    <lineage>
        <taxon>Bacteria</taxon>
        <taxon>Bacillati</taxon>
        <taxon>Bacillota</taxon>
        <taxon>Clostridia</taxon>
        <taxon>Lachnospirales</taxon>
        <taxon>Natranaerovirgaceae</taxon>
        <taxon>Natranaerovirga</taxon>
    </lineage>
</organism>
<comment type="function">
    <text evidence="7">F(1)F(0) ATP synthase produces ATP from ADP in the presence of a proton or sodium gradient. F-type ATPases consist of two structural domains, F(1) containing the extramembraneous catalytic core and F(0) containing the membrane proton channel, linked together by a central stalk and a peripheral stalk. During catalysis, ATP synthesis in the catalytic domain of F(1) is coupled via a rotary mechanism of the central stalk subunits to proton translocation.</text>
</comment>
<keyword evidence="8" id="KW-0175">Coiled coil</keyword>
<dbReference type="GO" id="GO:0046933">
    <property type="term" value="F:proton-transporting ATP synthase activity, rotational mechanism"/>
    <property type="evidence" value="ECO:0007669"/>
    <property type="project" value="UniProtKB-UniRule"/>
</dbReference>
<dbReference type="EMBL" id="SMGQ01000018">
    <property type="protein sequence ID" value="TCK87903.1"/>
    <property type="molecule type" value="Genomic_DNA"/>
</dbReference>
<evidence type="ECO:0000256" key="3">
    <source>
        <dbReference type="ARBA" id="ARBA00022781"/>
    </source>
</evidence>
<keyword evidence="6 7" id="KW-0066">ATP synthesis</keyword>
<dbReference type="Pfam" id="PF00213">
    <property type="entry name" value="OSCP"/>
    <property type="match status" value="1"/>
</dbReference>
<dbReference type="Proteomes" id="UP000294545">
    <property type="component" value="Unassembled WGS sequence"/>
</dbReference>
<comment type="similarity">
    <text evidence="7">Belongs to the ATPase delta chain family.</text>
</comment>
<evidence type="ECO:0000256" key="4">
    <source>
        <dbReference type="ARBA" id="ARBA00023065"/>
    </source>
</evidence>
<keyword evidence="10" id="KW-1185">Reference proteome</keyword>
<keyword evidence="2 7" id="KW-0813">Transport</keyword>
<proteinExistence type="inferred from homology"/>
<dbReference type="PRINTS" id="PR00125">
    <property type="entry name" value="ATPASEDELTA"/>
</dbReference>
<protein>
    <recommendedName>
        <fullName evidence="7">ATP synthase subunit delta</fullName>
    </recommendedName>
    <alternativeName>
        <fullName evidence="7">ATP synthase F(1) sector subunit delta</fullName>
    </alternativeName>
    <alternativeName>
        <fullName evidence="7">F-type ATPase subunit delta</fullName>
        <shortName evidence="7">F-ATPase subunit delta</shortName>
    </alternativeName>
</protein>
<dbReference type="PANTHER" id="PTHR11910">
    <property type="entry name" value="ATP SYNTHASE DELTA CHAIN"/>
    <property type="match status" value="1"/>
</dbReference>
<dbReference type="InterPro" id="IPR000711">
    <property type="entry name" value="ATPase_OSCP/dsu"/>
</dbReference>
<evidence type="ECO:0000313" key="9">
    <source>
        <dbReference type="EMBL" id="TCK87903.1"/>
    </source>
</evidence>
<accession>A0A4R1MDH8</accession>
<dbReference type="RefSeq" id="WP_132283397.1">
    <property type="nucleotide sequence ID" value="NZ_SMGQ01000018.1"/>
</dbReference>
<evidence type="ECO:0000256" key="1">
    <source>
        <dbReference type="ARBA" id="ARBA00004370"/>
    </source>
</evidence>
<reference evidence="9 10" key="1">
    <citation type="submission" date="2019-03" db="EMBL/GenBank/DDBJ databases">
        <title>Genomic Encyclopedia of Type Strains, Phase IV (KMG-IV): sequencing the most valuable type-strain genomes for metagenomic binning, comparative biology and taxonomic classification.</title>
        <authorList>
            <person name="Goeker M."/>
        </authorList>
    </citation>
    <scope>NUCLEOTIDE SEQUENCE [LARGE SCALE GENOMIC DNA]</scope>
    <source>
        <strain evidence="9 10">DSM 24176</strain>
    </source>
</reference>
<comment type="function">
    <text evidence="7">This protein is part of the stalk that links CF(0) to CF(1). It either transmits conformational changes from CF(0) to CF(1) or is implicated in proton conduction.</text>
</comment>
<evidence type="ECO:0000256" key="8">
    <source>
        <dbReference type="SAM" id="Coils"/>
    </source>
</evidence>
<dbReference type="SUPFAM" id="SSF47928">
    <property type="entry name" value="N-terminal domain of the delta subunit of the F1F0-ATP synthase"/>
    <property type="match status" value="1"/>
</dbReference>
<dbReference type="OrthoDB" id="9802471at2"/>
<sequence length="181" mass="20435">MAELVVKTYSNAIFQLAKEEDALDAIEEEAQVVLKILNENEEFLTLLNHPKISKEDKISILEKTFSEKISANFLGLLVIVVKKDRYSYIVEIIRELLNAIKEEKGIVAAHISSAKNLSDAQKEKVEQRLKELTQKSIEPVYVVESSLIGGLKIRIGDRIVDNSIKGKIDLMAKELRNMQLA</sequence>